<evidence type="ECO:0008006" key="3">
    <source>
        <dbReference type="Google" id="ProtNLM"/>
    </source>
</evidence>
<dbReference type="InterPro" id="IPR010865">
    <property type="entry name" value="DUF1499"/>
</dbReference>
<dbReference type="PANTHER" id="PTHR34801">
    <property type="entry name" value="EXPRESSED PROTEIN"/>
    <property type="match status" value="1"/>
</dbReference>
<accession>A0A517PI20</accession>
<dbReference type="EMBL" id="CP036266">
    <property type="protein sequence ID" value="QDT19020.1"/>
    <property type="molecule type" value="Genomic_DNA"/>
</dbReference>
<dbReference type="RefSeq" id="WP_145180927.1">
    <property type="nucleotide sequence ID" value="NZ_CP036266.1"/>
</dbReference>
<reference evidence="1 2" key="1">
    <citation type="submission" date="2019-02" db="EMBL/GenBank/DDBJ databases">
        <title>Deep-cultivation of Planctomycetes and their phenomic and genomic characterization uncovers novel biology.</title>
        <authorList>
            <person name="Wiegand S."/>
            <person name="Jogler M."/>
            <person name="Boedeker C."/>
            <person name="Pinto D."/>
            <person name="Vollmers J."/>
            <person name="Rivas-Marin E."/>
            <person name="Kohn T."/>
            <person name="Peeters S.H."/>
            <person name="Heuer A."/>
            <person name="Rast P."/>
            <person name="Oberbeckmann S."/>
            <person name="Bunk B."/>
            <person name="Jeske O."/>
            <person name="Meyerdierks A."/>
            <person name="Storesund J.E."/>
            <person name="Kallscheuer N."/>
            <person name="Luecker S."/>
            <person name="Lage O.M."/>
            <person name="Pohl T."/>
            <person name="Merkel B.J."/>
            <person name="Hornburger P."/>
            <person name="Mueller R.-W."/>
            <person name="Bruemmer F."/>
            <person name="Labrenz M."/>
            <person name="Spormann A.M."/>
            <person name="Op den Camp H."/>
            <person name="Overmann J."/>
            <person name="Amann R."/>
            <person name="Jetten M.S.M."/>
            <person name="Mascher T."/>
            <person name="Medema M.H."/>
            <person name="Devos D.P."/>
            <person name="Kaster A.-K."/>
            <person name="Ovreas L."/>
            <person name="Rohde M."/>
            <person name="Galperin M.Y."/>
            <person name="Jogler C."/>
        </authorList>
    </citation>
    <scope>NUCLEOTIDE SEQUENCE [LARGE SCALE GENOMIC DNA]</scope>
    <source>
        <strain evidence="1 2">HG66A1</strain>
    </source>
</reference>
<evidence type="ECO:0000313" key="2">
    <source>
        <dbReference type="Proteomes" id="UP000320421"/>
    </source>
</evidence>
<keyword evidence="2" id="KW-1185">Reference proteome</keyword>
<evidence type="ECO:0000313" key="1">
    <source>
        <dbReference type="EMBL" id="QDT19020.1"/>
    </source>
</evidence>
<gene>
    <name evidence="1" type="ORF">HG66A1_07840</name>
</gene>
<proteinExistence type="predicted"/>
<dbReference type="PIRSF" id="PIRSF026426">
    <property type="entry name" value="DUF1499"/>
    <property type="match status" value="1"/>
</dbReference>
<name>A0A517PI20_9PLAN</name>
<dbReference type="OrthoDB" id="9793534at2"/>
<dbReference type="Proteomes" id="UP000320421">
    <property type="component" value="Chromosome"/>
</dbReference>
<organism evidence="1 2">
    <name type="scientific">Gimesia chilikensis</name>
    <dbReference type="NCBI Taxonomy" id="2605989"/>
    <lineage>
        <taxon>Bacteria</taxon>
        <taxon>Pseudomonadati</taxon>
        <taxon>Planctomycetota</taxon>
        <taxon>Planctomycetia</taxon>
        <taxon>Planctomycetales</taxon>
        <taxon>Planctomycetaceae</taxon>
        <taxon>Gimesia</taxon>
    </lineage>
</organism>
<dbReference type="PANTHER" id="PTHR34801:SF6">
    <property type="entry name" value="SLL1620 PROTEIN"/>
    <property type="match status" value="1"/>
</dbReference>
<dbReference type="AlphaFoldDB" id="A0A517PI20"/>
<sequence>MILFWCVSFFIAVWLGIVGVNSLTSPPDNLGVNDGKLSPCPESPNCVCSCDSSKLHEIAPLEFTDSPTQARERLLSVLAEFPGCQIVTGDENYLRAEFRTRWLRFVDDVEFLIEPGQNVIQVRSASRIGYSDLGTNRERIETIRQKFAATAL</sequence>
<protein>
    <recommendedName>
        <fullName evidence="3">DUF1499 domain-containing protein</fullName>
    </recommendedName>
</protein>
<dbReference type="Pfam" id="PF07386">
    <property type="entry name" value="DUF1499"/>
    <property type="match status" value="1"/>
</dbReference>